<dbReference type="Proteomes" id="UP001497516">
    <property type="component" value="Chromosome 7"/>
</dbReference>
<protein>
    <recommendedName>
        <fullName evidence="1">Reverse transcriptase Ty1/copia-type domain-containing protein</fullName>
    </recommendedName>
</protein>
<evidence type="ECO:0000313" key="2">
    <source>
        <dbReference type="EMBL" id="CAL1399508.1"/>
    </source>
</evidence>
<sequence>MAASTSKHHIFHQVGYDHLSASQRAFALSVLSIQEPSSYAEACKDPRWNQACKEEIYALYENQTWELVKLPPGKKPIGAKWVFKVKYRYDGTIERFKARLVAKGYTQIYGIDFLDTYSPVAKINSVKILLAVVVSKDWHIHQMDVSNAFLHGDLEEEVYLEIPPGIDVPRDSGLVFKLKKSLYHPKQASRQWFAKLTSALLKNGYSQIASDYSMFVRWIQGRVVVVLVYVDDILIAGSYLGDIEQLKKFLSKEFKVKDLGQLSYLLGLEVIRDHKGISVSQRKYCLELLDDTGFVEAKGCLSPVDCNVKLSVDQGELMADPGVYRRLIGRLHYLTITRPDVAYVQQLAQFQVAPCVEHLQAAHRVIRYLKQTLGKGLIFRADSKLELSSYCDADWASCPDSRRSLTGYCTFLGTSLIIWKTKK</sequence>
<organism evidence="2 3">
    <name type="scientific">Linum trigynum</name>
    <dbReference type="NCBI Taxonomy" id="586398"/>
    <lineage>
        <taxon>Eukaryota</taxon>
        <taxon>Viridiplantae</taxon>
        <taxon>Streptophyta</taxon>
        <taxon>Embryophyta</taxon>
        <taxon>Tracheophyta</taxon>
        <taxon>Spermatophyta</taxon>
        <taxon>Magnoliopsida</taxon>
        <taxon>eudicotyledons</taxon>
        <taxon>Gunneridae</taxon>
        <taxon>Pentapetalae</taxon>
        <taxon>rosids</taxon>
        <taxon>fabids</taxon>
        <taxon>Malpighiales</taxon>
        <taxon>Linaceae</taxon>
        <taxon>Linum</taxon>
    </lineage>
</organism>
<accession>A0AAV2FP99</accession>
<dbReference type="InterPro" id="IPR043502">
    <property type="entry name" value="DNA/RNA_pol_sf"/>
</dbReference>
<dbReference type="AlphaFoldDB" id="A0AAV2FP99"/>
<evidence type="ECO:0000259" key="1">
    <source>
        <dbReference type="Pfam" id="PF07727"/>
    </source>
</evidence>
<dbReference type="Pfam" id="PF07727">
    <property type="entry name" value="RVT_2"/>
    <property type="match status" value="1"/>
</dbReference>
<dbReference type="InterPro" id="IPR013103">
    <property type="entry name" value="RVT_2"/>
</dbReference>
<gene>
    <name evidence="2" type="ORF">LTRI10_LOCUS39688</name>
</gene>
<dbReference type="EMBL" id="OZ034820">
    <property type="protein sequence ID" value="CAL1399508.1"/>
    <property type="molecule type" value="Genomic_DNA"/>
</dbReference>
<reference evidence="2 3" key="1">
    <citation type="submission" date="2024-04" db="EMBL/GenBank/DDBJ databases">
        <authorList>
            <person name="Fracassetti M."/>
        </authorList>
    </citation>
    <scope>NUCLEOTIDE SEQUENCE [LARGE SCALE GENOMIC DNA]</scope>
</reference>
<keyword evidence="3" id="KW-1185">Reference proteome</keyword>
<dbReference type="PANTHER" id="PTHR11439:SF470">
    <property type="entry name" value="CYSTEINE-RICH RLK (RECEPTOR-LIKE PROTEIN KINASE) 8"/>
    <property type="match status" value="1"/>
</dbReference>
<proteinExistence type="predicted"/>
<dbReference type="PANTHER" id="PTHR11439">
    <property type="entry name" value="GAG-POL-RELATED RETROTRANSPOSON"/>
    <property type="match status" value="1"/>
</dbReference>
<evidence type="ECO:0000313" key="3">
    <source>
        <dbReference type="Proteomes" id="UP001497516"/>
    </source>
</evidence>
<name>A0AAV2FP99_9ROSI</name>
<dbReference type="SUPFAM" id="SSF56672">
    <property type="entry name" value="DNA/RNA polymerases"/>
    <property type="match status" value="1"/>
</dbReference>
<feature type="domain" description="Reverse transcriptase Ty1/copia-type" evidence="1">
    <location>
        <begin position="62"/>
        <end position="304"/>
    </location>
</feature>